<sequence length="258" mass="27972">MPAPARRAGISFAESFVAADPQADADRRRALRRMKVVALSFLVGASVVFLGCRWAQAGGTAAAWVGYVRAAAEAGMVGALADWFAVTALFKHPLGIPIPHTAIIKRKKDQLGEGLGTFVRENFLSPPIVESKLRDAQIPSRLGKWLSQIEHAQRVAAETATVLRVLVELLRDDDVQHVIDRTIMKRVAEPQWGPPAGRLLATLLAENRQEALLQLLADRAFHWSLNAGEVIQRVVERDSPSWSPGSSTTSSATASTVS</sequence>
<dbReference type="EMBL" id="JAOB01000013">
    <property type="protein sequence ID" value="EUA68875.1"/>
    <property type="molecule type" value="Genomic_DNA"/>
</dbReference>
<evidence type="ECO:0000256" key="2">
    <source>
        <dbReference type="SAM" id="Phobius"/>
    </source>
</evidence>
<evidence type="ECO:0000256" key="1">
    <source>
        <dbReference type="SAM" id="MobiDB-lite"/>
    </source>
</evidence>
<gene>
    <name evidence="3" type="ORF">I553_2063</name>
</gene>
<accession>X8DN38</accession>
<evidence type="ECO:0000313" key="3">
    <source>
        <dbReference type="EMBL" id="EUA68875.1"/>
    </source>
</evidence>
<name>X8DN38_MYCXE</name>
<keyword evidence="2" id="KW-0472">Membrane</keyword>
<evidence type="ECO:0008006" key="4">
    <source>
        <dbReference type="Google" id="ProtNLM"/>
    </source>
</evidence>
<comment type="caution">
    <text evidence="3">The sequence shown here is derived from an EMBL/GenBank/DDBJ whole genome shotgun (WGS) entry which is preliminary data.</text>
</comment>
<dbReference type="Pfam" id="PF04286">
    <property type="entry name" value="DUF445"/>
    <property type="match status" value="1"/>
</dbReference>
<dbReference type="PATRIC" id="fig|1299334.3.peg.1555"/>
<dbReference type="PANTHER" id="PTHR38442:SF1">
    <property type="entry name" value="INNER MEMBRANE PROTEIN"/>
    <property type="match status" value="1"/>
</dbReference>
<keyword evidence="2" id="KW-0812">Transmembrane</keyword>
<feature type="transmembrane region" description="Helical" evidence="2">
    <location>
        <begin position="36"/>
        <end position="56"/>
    </location>
</feature>
<protein>
    <recommendedName>
        <fullName evidence="4">DUF445 domain-containing protein</fullName>
    </recommendedName>
</protein>
<proteinExistence type="predicted"/>
<organism evidence="3">
    <name type="scientific">Mycobacterium xenopi 4042</name>
    <dbReference type="NCBI Taxonomy" id="1299334"/>
    <lineage>
        <taxon>Bacteria</taxon>
        <taxon>Bacillati</taxon>
        <taxon>Actinomycetota</taxon>
        <taxon>Actinomycetes</taxon>
        <taxon>Mycobacteriales</taxon>
        <taxon>Mycobacteriaceae</taxon>
        <taxon>Mycobacterium</taxon>
    </lineage>
</organism>
<feature type="region of interest" description="Disordered" evidence="1">
    <location>
        <begin position="237"/>
        <end position="258"/>
    </location>
</feature>
<dbReference type="AlphaFoldDB" id="X8DN38"/>
<keyword evidence="2" id="KW-1133">Transmembrane helix</keyword>
<dbReference type="PANTHER" id="PTHR38442">
    <property type="entry name" value="INNER MEMBRANE PROTEIN-RELATED"/>
    <property type="match status" value="1"/>
</dbReference>
<dbReference type="InterPro" id="IPR007383">
    <property type="entry name" value="DUF445"/>
</dbReference>
<dbReference type="GO" id="GO:0005886">
    <property type="term" value="C:plasma membrane"/>
    <property type="evidence" value="ECO:0007669"/>
    <property type="project" value="TreeGrafter"/>
</dbReference>
<reference evidence="3" key="1">
    <citation type="submission" date="2014-01" db="EMBL/GenBank/DDBJ databases">
        <authorList>
            <person name="Brown-Elliot B."/>
            <person name="Wallace R."/>
            <person name="Lenaerts A."/>
            <person name="Ordway D."/>
            <person name="DeGroote M.A."/>
            <person name="Parker T."/>
            <person name="Sizemore C."/>
            <person name="Tallon L.J."/>
            <person name="Sadzewicz L.K."/>
            <person name="Sengamalay N."/>
            <person name="Fraser C.M."/>
            <person name="Hine E."/>
            <person name="Shefchek K.A."/>
            <person name="Das S.P."/>
            <person name="Tettelin H."/>
        </authorList>
    </citation>
    <scope>NUCLEOTIDE SEQUENCE [LARGE SCALE GENOMIC DNA]</scope>
    <source>
        <strain evidence="3">4042</strain>
    </source>
</reference>
<feature type="compositionally biased region" description="Low complexity" evidence="1">
    <location>
        <begin position="240"/>
        <end position="258"/>
    </location>
</feature>